<organism evidence="1">
    <name type="scientific">bioreactor metagenome</name>
    <dbReference type="NCBI Taxonomy" id="1076179"/>
    <lineage>
        <taxon>unclassified sequences</taxon>
        <taxon>metagenomes</taxon>
        <taxon>ecological metagenomes</taxon>
    </lineage>
</organism>
<protein>
    <submittedName>
        <fullName evidence="1">Uncharacterized protein</fullName>
    </submittedName>
</protein>
<evidence type="ECO:0000313" key="1">
    <source>
        <dbReference type="EMBL" id="MPN11328.1"/>
    </source>
</evidence>
<comment type="caution">
    <text evidence="1">The sequence shown here is derived from an EMBL/GenBank/DDBJ whole genome shotgun (WGS) entry which is preliminary data.</text>
</comment>
<dbReference type="EMBL" id="VSSQ01057534">
    <property type="protein sequence ID" value="MPN11328.1"/>
    <property type="molecule type" value="Genomic_DNA"/>
</dbReference>
<dbReference type="AlphaFoldDB" id="A0A645FAD6"/>
<name>A0A645FAD6_9ZZZZ</name>
<reference evidence="1" key="1">
    <citation type="submission" date="2019-08" db="EMBL/GenBank/DDBJ databases">
        <authorList>
            <person name="Kucharzyk K."/>
            <person name="Murdoch R.W."/>
            <person name="Higgins S."/>
            <person name="Loffler F."/>
        </authorList>
    </citation>
    <scope>NUCLEOTIDE SEQUENCE</scope>
</reference>
<sequence length="163" mass="18230">MDSAVSSSAEMSFLKWLWVKRTYQNGSIIIPTARTGTAKKLPKLMAIAAPTEKSASENKHRKGNRLLLPVTLKISCTSVISRLKKPTFLRLVLSLICDFRLLESDNSFENTPSVNSVGVMESKIKKPVIIPTQARSKTIFKLFSPHFLGFQFVPKAYRFPTVA</sequence>
<proteinExistence type="predicted"/>
<accession>A0A645FAD6</accession>
<gene>
    <name evidence="1" type="ORF">SDC9_158629</name>
</gene>